<feature type="active site" description="Nucleophile" evidence="2">
    <location>
        <position position="6"/>
    </location>
</feature>
<feature type="active site" description="Proton donor" evidence="2">
    <location>
        <position position="8"/>
    </location>
</feature>
<sequence length="197" mass="22541">MRIAVDLDEVLGEFIGEFLKLYNRKHGTDWSFNDVINYHWPAFMGKTTEELVDEVYKFFETDSFRNLPVVEGAKEGIAELAKNHELCVVTGRQNVIEGATHKWLDHNFPGVFKAVEFTNNYPKGNSPTLSKGEVCKRLGCEVLIDDDSRHVETLMTHGVRVILFNKPWNSYHRLPSSVRRANNWSEIIEAVNQMAGV</sequence>
<dbReference type="AlphaFoldDB" id="A0A1F4NS52"/>
<dbReference type="InterPro" id="IPR052419">
    <property type="entry name" value="5_3-deoxyribonucleotidase-like"/>
</dbReference>
<dbReference type="STRING" id="1798535.A2V68_00965"/>
<dbReference type="Gene3D" id="3.40.50.1000">
    <property type="entry name" value="HAD superfamily/HAD-like"/>
    <property type="match status" value="1"/>
</dbReference>
<dbReference type="InterPro" id="IPR036412">
    <property type="entry name" value="HAD-like_sf"/>
</dbReference>
<name>A0A1F4NS52_UNCK3</name>
<dbReference type="EMBL" id="META01000003">
    <property type="protein sequence ID" value="OGB74314.1"/>
    <property type="molecule type" value="Genomic_DNA"/>
</dbReference>
<reference evidence="3 4" key="1">
    <citation type="journal article" date="2016" name="Nat. Commun.">
        <title>Thousands of microbial genomes shed light on interconnected biogeochemical processes in an aquifer system.</title>
        <authorList>
            <person name="Anantharaman K."/>
            <person name="Brown C.T."/>
            <person name="Hug L.A."/>
            <person name="Sharon I."/>
            <person name="Castelle C.J."/>
            <person name="Probst A.J."/>
            <person name="Thomas B.C."/>
            <person name="Singh A."/>
            <person name="Wilkins M.J."/>
            <person name="Karaoz U."/>
            <person name="Brodie E.L."/>
            <person name="Williams K.H."/>
            <person name="Hubbard S.S."/>
            <person name="Banfield J.F."/>
        </authorList>
    </citation>
    <scope>NUCLEOTIDE SEQUENCE [LARGE SCALE GENOMIC DNA]</scope>
</reference>
<protein>
    <recommendedName>
        <fullName evidence="5">Nucleotidase</fullName>
    </recommendedName>
</protein>
<evidence type="ECO:0000256" key="1">
    <source>
        <dbReference type="ARBA" id="ARBA00009589"/>
    </source>
</evidence>
<dbReference type="SUPFAM" id="SSF56784">
    <property type="entry name" value="HAD-like"/>
    <property type="match status" value="1"/>
</dbReference>
<proteinExistence type="inferred from homology"/>
<accession>A0A1F4NS52</accession>
<evidence type="ECO:0000256" key="2">
    <source>
        <dbReference type="PIRSR" id="PIRSR610708-1"/>
    </source>
</evidence>
<comment type="similarity">
    <text evidence="1">Belongs to the 5'(3')-deoxyribonucleotidase family.</text>
</comment>
<dbReference type="Proteomes" id="UP000176651">
    <property type="component" value="Unassembled WGS sequence"/>
</dbReference>
<dbReference type="PANTHER" id="PTHR35134">
    <property type="entry name" value="NUCLEOTIDASE YQFW-RELATED"/>
    <property type="match status" value="1"/>
</dbReference>
<comment type="caution">
    <text evidence="3">The sequence shown here is derived from an EMBL/GenBank/DDBJ whole genome shotgun (WGS) entry which is preliminary data.</text>
</comment>
<evidence type="ECO:0000313" key="3">
    <source>
        <dbReference type="EMBL" id="OGB74314.1"/>
    </source>
</evidence>
<gene>
    <name evidence="3" type="ORF">A2V68_00965</name>
</gene>
<dbReference type="PANTHER" id="PTHR35134:SF2">
    <property type="entry name" value="NUCLEOTIDASE YQFW-RELATED"/>
    <property type="match status" value="1"/>
</dbReference>
<organism evidence="3 4">
    <name type="scientific">candidate division Kazan bacterium RBG_13_50_9</name>
    <dbReference type="NCBI Taxonomy" id="1798535"/>
    <lineage>
        <taxon>Bacteria</taxon>
        <taxon>Bacteria division Kazan-3B-28</taxon>
    </lineage>
</organism>
<dbReference type="Pfam" id="PF06941">
    <property type="entry name" value="NT5C"/>
    <property type="match status" value="1"/>
</dbReference>
<dbReference type="InterPro" id="IPR023214">
    <property type="entry name" value="HAD_sf"/>
</dbReference>
<dbReference type="InterPro" id="IPR010708">
    <property type="entry name" value="5'(3')-deoxyribonucleotidase"/>
</dbReference>
<evidence type="ECO:0008006" key="5">
    <source>
        <dbReference type="Google" id="ProtNLM"/>
    </source>
</evidence>
<dbReference type="GO" id="GO:0009264">
    <property type="term" value="P:deoxyribonucleotide catabolic process"/>
    <property type="evidence" value="ECO:0007669"/>
    <property type="project" value="InterPro"/>
</dbReference>
<evidence type="ECO:0000313" key="4">
    <source>
        <dbReference type="Proteomes" id="UP000176651"/>
    </source>
</evidence>
<dbReference type="GO" id="GO:0008253">
    <property type="term" value="F:5'-nucleotidase activity"/>
    <property type="evidence" value="ECO:0007669"/>
    <property type="project" value="InterPro"/>
</dbReference>